<evidence type="ECO:0000313" key="2">
    <source>
        <dbReference type="EMBL" id="OAP92187.1"/>
    </source>
</evidence>
<name>A0A179BKB1_ACIFR</name>
<sequence length="154" mass="16221">MKASLRLALPAAILLTFGIPFAWACSCPLCKEAHAAAMKQALTTIDAQKPIPANSVVHVYKNPNCENQLGNYSGILNALQQLAGQSNNQTAQTIAQVLQTLFSQTQNACGGSGGNISTATTQTNWAIPTNPQNIQNAINPQGGPGNADFQNLFQ</sequence>
<dbReference type="PROSITE" id="PS51257">
    <property type="entry name" value="PROKAR_LIPOPROTEIN"/>
    <property type="match status" value="1"/>
</dbReference>
<dbReference type="Proteomes" id="UP000078302">
    <property type="component" value="Unassembled WGS sequence"/>
</dbReference>
<keyword evidence="3" id="KW-1185">Reference proteome</keyword>
<dbReference type="EMBL" id="LVXZ01000046">
    <property type="protein sequence ID" value="OAP92187.1"/>
    <property type="molecule type" value="Genomic_DNA"/>
</dbReference>
<keyword evidence="1" id="KW-0732">Signal</keyword>
<evidence type="ECO:0000313" key="3">
    <source>
        <dbReference type="Proteomes" id="UP000078302"/>
    </source>
</evidence>
<gene>
    <name evidence="2" type="ORF">A4H96_04555</name>
</gene>
<dbReference type="OrthoDB" id="9985196at2"/>
<organism evidence="2 3">
    <name type="scientific">Acidithiobacillus ferrooxidans</name>
    <name type="common">Thiobacillus ferrooxidans</name>
    <dbReference type="NCBI Taxonomy" id="920"/>
    <lineage>
        <taxon>Bacteria</taxon>
        <taxon>Pseudomonadati</taxon>
        <taxon>Pseudomonadota</taxon>
        <taxon>Acidithiobacillia</taxon>
        <taxon>Acidithiobacillales</taxon>
        <taxon>Acidithiobacillaceae</taxon>
        <taxon>Acidithiobacillus</taxon>
    </lineage>
</organism>
<dbReference type="AlphaFoldDB" id="A0A179BKB1"/>
<feature type="chain" id="PRO_5008099421" description="Lipoprotein" evidence="1">
    <location>
        <begin position="25"/>
        <end position="154"/>
    </location>
</feature>
<comment type="caution">
    <text evidence="2">The sequence shown here is derived from an EMBL/GenBank/DDBJ whole genome shotgun (WGS) entry which is preliminary data.</text>
</comment>
<proteinExistence type="predicted"/>
<reference evidence="2 3" key="1">
    <citation type="submission" date="2016-04" db="EMBL/GenBank/DDBJ databases">
        <title>Acidithiobacillus ferrooxidans genome sequencing and assembly.</title>
        <authorList>
            <person name="Zhou Z."/>
        </authorList>
    </citation>
    <scope>NUCLEOTIDE SEQUENCE [LARGE SCALE GENOMIC DNA]</scope>
    <source>
        <strain evidence="2 3">BY0502</strain>
    </source>
</reference>
<evidence type="ECO:0008006" key="4">
    <source>
        <dbReference type="Google" id="ProtNLM"/>
    </source>
</evidence>
<accession>A0A179BKB1</accession>
<protein>
    <recommendedName>
        <fullName evidence="4">Lipoprotein</fullName>
    </recommendedName>
</protein>
<feature type="signal peptide" evidence="1">
    <location>
        <begin position="1"/>
        <end position="24"/>
    </location>
</feature>
<dbReference type="RefSeq" id="WP_064218494.1">
    <property type="nucleotide sequence ID" value="NZ_LVXZ01000046.1"/>
</dbReference>
<evidence type="ECO:0000256" key="1">
    <source>
        <dbReference type="SAM" id="SignalP"/>
    </source>
</evidence>